<feature type="chain" id="PRO_5012508847" description="Penicillin-binding protein activator LpoB" evidence="2">
    <location>
        <begin position="24"/>
        <end position="196"/>
    </location>
</feature>
<protein>
    <recommendedName>
        <fullName evidence="1">Penicillin-binding protein activator LpoB</fullName>
    </recommendedName>
</protein>
<dbReference type="PROSITE" id="PS51257">
    <property type="entry name" value="PROKAR_LIPOPROTEIN"/>
    <property type="match status" value="1"/>
</dbReference>
<accession>A0A1Y4DIG9</accession>
<dbReference type="PANTHER" id="PTHR40593">
    <property type="entry name" value="PENICILLIN-BINDING PROTEIN ACTIVATOR LPOB"/>
    <property type="match status" value="1"/>
</dbReference>
<dbReference type="AlphaFoldDB" id="A0A1Y4DIG9"/>
<comment type="caution">
    <text evidence="3">The sequence shown here is derived from an EMBL/GenBank/DDBJ whole genome shotgun (WGS) entry which is preliminary data.</text>
</comment>
<dbReference type="GO" id="GO:0031241">
    <property type="term" value="C:periplasmic side of cell outer membrane"/>
    <property type="evidence" value="ECO:0007669"/>
    <property type="project" value="TreeGrafter"/>
</dbReference>
<dbReference type="Pfam" id="PF13036">
    <property type="entry name" value="LpoB"/>
    <property type="match status" value="1"/>
</dbReference>
<dbReference type="PANTHER" id="PTHR40593:SF1">
    <property type="entry name" value="PENICILLIN-BINDING PROTEIN ACTIVATOR LPOB"/>
    <property type="match status" value="1"/>
</dbReference>
<proteinExistence type="predicted"/>
<dbReference type="NCBIfam" id="TIGR02722">
    <property type="entry name" value="lp"/>
    <property type="match status" value="1"/>
</dbReference>
<gene>
    <name evidence="3" type="ORF">B5F75_01415</name>
</gene>
<dbReference type="GO" id="GO:0030234">
    <property type="term" value="F:enzyme regulator activity"/>
    <property type="evidence" value="ECO:0007669"/>
    <property type="project" value="TreeGrafter"/>
</dbReference>
<evidence type="ECO:0000313" key="3">
    <source>
        <dbReference type="EMBL" id="OUO57459.1"/>
    </source>
</evidence>
<sequence>MKKYFIALLAMPLLFACAPSVKRVETNLVKDVSGGWNDTDAQMVAQEMITDCLQGGWYNRFLTRNGKEPTVIVGTVTNNTMEHINTGVFIESMQRALINSAKVDFVASADERGEIRTERLEQDEFASEATRKAFGQEIGADYMLSGVLNSVVDQSGSKAVVFYQVNLKLIDIETNQIVWNGQKQIKKYVKRSKVTW</sequence>
<keyword evidence="4" id="KW-1185">Reference proteome</keyword>
<feature type="signal peptide" evidence="2">
    <location>
        <begin position="1"/>
        <end position="23"/>
    </location>
</feature>
<dbReference type="GO" id="GO:0009252">
    <property type="term" value="P:peptidoglycan biosynthetic process"/>
    <property type="evidence" value="ECO:0007669"/>
    <property type="project" value="TreeGrafter"/>
</dbReference>
<keyword evidence="2" id="KW-0732">Signal</keyword>
<dbReference type="Proteomes" id="UP000196368">
    <property type="component" value="Unassembled WGS sequence"/>
</dbReference>
<organism evidence="3 4">
    <name type="scientific">Candidatus Avelusimicrobium gallicola</name>
    <dbReference type="NCBI Taxonomy" id="2562704"/>
    <lineage>
        <taxon>Bacteria</taxon>
        <taxon>Pseudomonadati</taxon>
        <taxon>Elusimicrobiota</taxon>
        <taxon>Elusimicrobia</taxon>
        <taxon>Elusimicrobiales</taxon>
        <taxon>Elusimicrobiaceae</taxon>
        <taxon>Candidatus Avelusimicrobium</taxon>
    </lineage>
</organism>
<dbReference type="Gene3D" id="3.40.50.10610">
    <property type="entry name" value="ABC-type transport auxiliary lipoprotein component"/>
    <property type="match status" value="1"/>
</dbReference>
<evidence type="ECO:0000313" key="4">
    <source>
        <dbReference type="Proteomes" id="UP000196368"/>
    </source>
</evidence>
<dbReference type="InterPro" id="IPR014094">
    <property type="entry name" value="LpoB"/>
</dbReference>
<dbReference type="EMBL" id="NFJD01000001">
    <property type="protein sequence ID" value="OUO57459.1"/>
    <property type="molecule type" value="Genomic_DNA"/>
</dbReference>
<name>A0A1Y4DIG9_9BACT</name>
<dbReference type="OrthoDB" id="9803653at2"/>
<evidence type="ECO:0000256" key="2">
    <source>
        <dbReference type="SAM" id="SignalP"/>
    </source>
</evidence>
<reference evidence="4" key="1">
    <citation type="submission" date="2017-04" db="EMBL/GenBank/DDBJ databases">
        <title>Function of individual gut microbiota members based on whole genome sequencing of pure cultures obtained from chicken caecum.</title>
        <authorList>
            <person name="Medvecky M."/>
            <person name="Cejkova D."/>
            <person name="Polansky O."/>
            <person name="Karasova D."/>
            <person name="Kubasova T."/>
            <person name="Cizek A."/>
            <person name="Rychlik I."/>
        </authorList>
    </citation>
    <scope>NUCLEOTIDE SEQUENCE [LARGE SCALE GENOMIC DNA]</scope>
    <source>
        <strain evidence="4">An273</strain>
    </source>
</reference>
<evidence type="ECO:0000256" key="1">
    <source>
        <dbReference type="NCBIfam" id="TIGR02722"/>
    </source>
</evidence>
<dbReference type="RefSeq" id="WP_087286816.1">
    <property type="nucleotide sequence ID" value="NZ_NFJD01000001.1"/>
</dbReference>